<evidence type="ECO:0000256" key="3">
    <source>
        <dbReference type="ARBA" id="ARBA00022989"/>
    </source>
</evidence>
<dbReference type="Proteomes" id="UP000665020">
    <property type="component" value="Chromosome"/>
</dbReference>
<keyword evidence="4 5" id="KW-0472">Membrane</keyword>
<protein>
    <recommendedName>
        <fullName evidence="5">UPF0756 membrane protein GM661_16845</fullName>
    </recommendedName>
</protein>
<comment type="similarity">
    <text evidence="5">Belongs to the UPF0756 family.</text>
</comment>
<evidence type="ECO:0000313" key="6">
    <source>
        <dbReference type="EMBL" id="QTL99497.1"/>
    </source>
</evidence>
<feature type="transmembrane region" description="Helical" evidence="5">
    <location>
        <begin position="6"/>
        <end position="32"/>
    </location>
</feature>
<keyword evidence="2 5" id="KW-0812">Transmembrane</keyword>
<dbReference type="EMBL" id="CP046640">
    <property type="protein sequence ID" value="QTL99497.1"/>
    <property type="molecule type" value="Genomic_DNA"/>
</dbReference>
<name>A0A8A7KKY2_9FIRM</name>
<evidence type="ECO:0000256" key="5">
    <source>
        <dbReference type="HAMAP-Rule" id="MF_01874"/>
    </source>
</evidence>
<reference evidence="6" key="1">
    <citation type="submission" date="2019-12" db="EMBL/GenBank/DDBJ databases">
        <authorList>
            <person name="zhang j."/>
            <person name="sun C.M."/>
        </authorList>
    </citation>
    <scope>NUCLEOTIDE SEQUENCE</scope>
    <source>
        <strain evidence="6">NS-1</strain>
    </source>
</reference>
<comment type="subcellular location">
    <subcellularLocation>
        <location evidence="5">Cell membrane</location>
        <topology evidence="5">Multi-pass membrane protein</topology>
    </subcellularLocation>
</comment>
<dbReference type="InterPro" id="IPR007382">
    <property type="entry name" value="UPF0756_TM"/>
</dbReference>
<organism evidence="6 7">
    <name type="scientific">Iocasia fonsfrigidae</name>
    <dbReference type="NCBI Taxonomy" id="2682810"/>
    <lineage>
        <taxon>Bacteria</taxon>
        <taxon>Bacillati</taxon>
        <taxon>Bacillota</taxon>
        <taxon>Clostridia</taxon>
        <taxon>Halanaerobiales</taxon>
        <taxon>Halanaerobiaceae</taxon>
        <taxon>Iocasia</taxon>
    </lineage>
</organism>
<dbReference type="AlphaFoldDB" id="A0A8A7KKY2"/>
<feature type="transmembrane region" description="Helical" evidence="5">
    <location>
        <begin position="44"/>
        <end position="65"/>
    </location>
</feature>
<sequence>MNNTYFLIIIIILGFLAQSRVVILTGFSLLLLIELELERVFGFLANKGIEIGLIFLLLAILSPLLKETLDWKEIKSVLMSWQGIIGIAAGLLATQFNGMGLQLLSEKPHLILGIIIGSLLGILIFDGIPVGPLMAAGIAAVIIYLCEIITGG</sequence>
<keyword evidence="3 5" id="KW-1133">Transmembrane helix</keyword>
<gene>
    <name evidence="6" type="ORF">GM661_16845</name>
</gene>
<dbReference type="PANTHER" id="PTHR38452:SF1">
    <property type="entry name" value="UPF0756 MEMBRANE PROTEIN YEAL"/>
    <property type="match status" value="1"/>
</dbReference>
<feature type="transmembrane region" description="Helical" evidence="5">
    <location>
        <begin position="108"/>
        <end position="125"/>
    </location>
</feature>
<evidence type="ECO:0000256" key="1">
    <source>
        <dbReference type="ARBA" id="ARBA00022475"/>
    </source>
</evidence>
<keyword evidence="7" id="KW-1185">Reference proteome</keyword>
<evidence type="ECO:0000256" key="4">
    <source>
        <dbReference type="ARBA" id="ARBA00023136"/>
    </source>
</evidence>
<feature type="transmembrane region" description="Helical" evidence="5">
    <location>
        <begin position="77"/>
        <end position="96"/>
    </location>
</feature>
<dbReference type="GO" id="GO:0005886">
    <property type="term" value="C:plasma membrane"/>
    <property type="evidence" value="ECO:0007669"/>
    <property type="project" value="UniProtKB-SubCell"/>
</dbReference>
<dbReference type="PANTHER" id="PTHR38452">
    <property type="entry name" value="UPF0756 MEMBRANE PROTEIN YEAL"/>
    <property type="match status" value="1"/>
</dbReference>
<dbReference type="KEGG" id="ifn:GM661_16845"/>
<keyword evidence="1 5" id="KW-1003">Cell membrane</keyword>
<proteinExistence type="inferred from homology"/>
<evidence type="ECO:0000256" key="2">
    <source>
        <dbReference type="ARBA" id="ARBA00022692"/>
    </source>
</evidence>
<dbReference type="HAMAP" id="MF_01874">
    <property type="entry name" value="UPF0756"/>
    <property type="match status" value="1"/>
</dbReference>
<dbReference type="RefSeq" id="WP_125986399.1">
    <property type="nucleotide sequence ID" value="NZ_CP046640.1"/>
</dbReference>
<evidence type="ECO:0000313" key="7">
    <source>
        <dbReference type="Proteomes" id="UP000665020"/>
    </source>
</evidence>
<dbReference type="Pfam" id="PF04284">
    <property type="entry name" value="DUF441"/>
    <property type="match status" value="1"/>
</dbReference>
<accession>A0A8A7KKY2</accession>